<accession>A0AA40DB09</accession>
<keyword evidence="3" id="KW-1185">Reference proteome</keyword>
<evidence type="ECO:0008006" key="4">
    <source>
        <dbReference type="Google" id="ProtNLM"/>
    </source>
</evidence>
<dbReference type="AlphaFoldDB" id="A0AA40DB09"/>
<protein>
    <recommendedName>
        <fullName evidence="4">Fungal N-terminal domain-containing protein</fullName>
    </recommendedName>
</protein>
<reference evidence="2" key="1">
    <citation type="submission" date="2023-06" db="EMBL/GenBank/DDBJ databases">
        <title>Genome-scale phylogeny and comparative genomics of the fungal order Sordariales.</title>
        <authorList>
            <consortium name="Lawrence Berkeley National Laboratory"/>
            <person name="Hensen N."/>
            <person name="Bonometti L."/>
            <person name="Westerberg I."/>
            <person name="Brannstrom I.O."/>
            <person name="Guillou S."/>
            <person name="Cros-Aarteil S."/>
            <person name="Calhoun S."/>
            <person name="Haridas S."/>
            <person name="Kuo A."/>
            <person name="Mondo S."/>
            <person name="Pangilinan J."/>
            <person name="Riley R."/>
            <person name="Labutti K."/>
            <person name="Andreopoulos B."/>
            <person name="Lipzen A."/>
            <person name="Chen C."/>
            <person name="Yanf M."/>
            <person name="Daum C."/>
            <person name="Ng V."/>
            <person name="Clum A."/>
            <person name="Steindorff A."/>
            <person name="Ohm R."/>
            <person name="Martin F."/>
            <person name="Silar P."/>
            <person name="Natvig D."/>
            <person name="Lalanne C."/>
            <person name="Gautier V."/>
            <person name="Ament-Velasquez S.L."/>
            <person name="Kruys A."/>
            <person name="Hutchinson M.I."/>
            <person name="Powell A.J."/>
            <person name="Barry K."/>
            <person name="Miller A.N."/>
            <person name="Grigoriev I.V."/>
            <person name="Debuchy R."/>
            <person name="Gladieux P."/>
            <person name="Thoren M.H."/>
            <person name="Johannesson H."/>
        </authorList>
    </citation>
    <scope>NUCLEOTIDE SEQUENCE</scope>
    <source>
        <strain evidence="2">CBS 307.81</strain>
    </source>
</reference>
<sequence>MEAVGALASVVQLLDATLKSSSVIVGFLSDFKHASDDVADLRKSLDAVRELLMQLRTYAVEVQQSSLATSTQHDLARHIGTLSQHFSEDMHVLYDLIPADLSRWKRAKFVFHSAERAALLRRLGGRKAEVTLAISIITGHTTTATHRDIHDMATEHKASSTRQETSLKQLQEQHTRLGESLANLRNMLGVFQQEAADTRAMVQTALNQSHTLLSSTQMTMESNMGTLQSRLDKLTMSQQTHFQSLSTSVSTAGFSKDNQDLLARIIRVETQRTLEPLIGRFEGVQGTIDQIALSVSGLSSNQPSSNSNSVMLYADRTPTEFEDPRNTQTDCSSTNSPYTSTSAGFKEIQLSSSTNRLNTRWGTMTISVKTYRVRGAVSRNNSVHFQLQIDFTPSPWLLSRGISIVHSSGPDRQGFYSICPRIMTYPVYDFVRWGIIDLFLTDDVNRFREMIQTGELSVRARNEYGRGLLQCALLRKAFNVSLYLLKESGYGELLVNRDNWSFYKLAGFIMRNLRSTPPHQIVESLSLIRPYFSEEDILTKHDGNLFYHGEVWHSIYWRESDPRNDHDVNHDFETASIVRQLHHWGDSWQPFSWYGALAWKYYSYSHIDLPVRLIGFDLFMLRHCLDNGEDPNQLLCQGYHKLEGTHPLTALTIATSDLLENMEDLPHDEHAQYDRYLIPLVIYMFECIISHGGDIYHIWDEDDLETAETVTHLAERLDVMNIWSAALLKCGYDIETVVAESERRLGEYKRLHGSGRTGVDVSAFSFDEEAGMGMRRRRVKGKEVEGGAE</sequence>
<organism evidence="2 3">
    <name type="scientific">Cercophora samala</name>
    <dbReference type="NCBI Taxonomy" id="330535"/>
    <lineage>
        <taxon>Eukaryota</taxon>
        <taxon>Fungi</taxon>
        <taxon>Dikarya</taxon>
        <taxon>Ascomycota</taxon>
        <taxon>Pezizomycotina</taxon>
        <taxon>Sordariomycetes</taxon>
        <taxon>Sordariomycetidae</taxon>
        <taxon>Sordariales</taxon>
        <taxon>Lasiosphaeriaceae</taxon>
        <taxon>Cercophora</taxon>
    </lineage>
</organism>
<comment type="caution">
    <text evidence="2">The sequence shown here is derived from an EMBL/GenBank/DDBJ whole genome shotgun (WGS) entry which is preliminary data.</text>
</comment>
<evidence type="ECO:0000313" key="2">
    <source>
        <dbReference type="EMBL" id="KAK0666966.1"/>
    </source>
</evidence>
<feature type="region of interest" description="Disordered" evidence="1">
    <location>
        <begin position="320"/>
        <end position="340"/>
    </location>
</feature>
<gene>
    <name evidence="2" type="ORF">QBC41DRAFT_324794</name>
</gene>
<evidence type="ECO:0000256" key="1">
    <source>
        <dbReference type="SAM" id="MobiDB-lite"/>
    </source>
</evidence>
<evidence type="ECO:0000313" key="3">
    <source>
        <dbReference type="Proteomes" id="UP001174997"/>
    </source>
</evidence>
<dbReference type="EMBL" id="JAULSY010000079">
    <property type="protein sequence ID" value="KAK0666966.1"/>
    <property type="molecule type" value="Genomic_DNA"/>
</dbReference>
<name>A0AA40DB09_9PEZI</name>
<feature type="compositionally biased region" description="Polar residues" evidence="1">
    <location>
        <begin position="326"/>
        <end position="340"/>
    </location>
</feature>
<dbReference type="Proteomes" id="UP001174997">
    <property type="component" value="Unassembled WGS sequence"/>
</dbReference>
<proteinExistence type="predicted"/>